<organism evidence="1 2">
    <name type="scientific">Streptomyces noursei</name>
    <name type="common">Streptomyces albulus</name>
    <dbReference type="NCBI Taxonomy" id="1971"/>
    <lineage>
        <taxon>Bacteria</taxon>
        <taxon>Bacillati</taxon>
        <taxon>Actinomycetota</taxon>
        <taxon>Actinomycetes</taxon>
        <taxon>Kitasatosporales</taxon>
        <taxon>Streptomycetaceae</taxon>
        <taxon>Streptomyces</taxon>
    </lineage>
</organism>
<reference evidence="2" key="1">
    <citation type="submission" date="2015-09" db="EMBL/GenBank/DDBJ databases">
        <authorList>
            <person name="Graham D.E."/>
            <person name="Mahan K.M."/>
            <person name="Klingeman D.M."/>
            <person name="Fida T."/>
            <person name="Giannone R.J."/>
            <person name="Hettich R.L."/>
            <person name="Parry R.J."/>
            <person name="Spain J.C."/>
        </authorList>
    </citation>
    <scope>NUCLEOTIDE SEQUENCE [LARGE SCALE GENOMIC DNA]</scope>
    <source>
        <strain evidence="2">JCM 4701</strain>
    </source>
</reference>
<gene>
    <name evidence="1" type="ORF">AOB60_01085</name>
</gene>
<sequence length="97" mass="11031">MLKIEEGIPLSTLDTCVPKVRAWARVLTLPSWWGRSGDDRSSFRSGVELAYWTNRQVRRSGLCTSCWMRESAPDPRLCEGARCRNFGRQDAVAAVER</sequence>
<proteinExistence type="predicted"/>
<evidence type="ECO:0000313" key="1">
    <source>
        <dbReference type="EMBL" id="PNE43524.1"/>
    </source>
</evidence>
<evidence type="ECO:0000313" key="2">
    <source>
        <dbReference type="Proteomes" id="UP000236047"/>
    </source>
</evidence>
<dbReference type="AlphaFoldDB" id="A0A2N8PR73"/>
<comment type="caution">
    <text evidence="1">The sequence shown here is derived from an EMBL/GenBank/DDBJ whole genome shotgun (WGS) entry which is preliminary data.</text>
</comment>
<accession>A0A2N8PR73</accession>
<protein>
    <submittedName>
        <fullName evidence="1">Uncharacterized protein</fullName>
    </submittedName>
</protein>
<keyword evidence="2" id="KW-1185">Reference proteome</keyword>
<dbReference type="Proteomes" id="UP000236047">
    <property type="component" value="Unassembled WGS sequence"/>
</dbReference>
<dbReference type="EMBL" id="LJSN01000001">
    <property type="protein sequence ID" value="PNE43524.1"/>
    <property type="molecule type" value="Genomic_DNA"/>
</dbReference>
<name>A0A2N8PR73_STRNR</name>